<dbReference type="OrthoDB" id="9803279at2"/>
<dbReference type="InterPro" id="IPR037090">
    <property type="entry name" value="57_glycoside_trans_central"/>
</dbReference>
<dbReference type="CDD" id="cd10792">
    <property type="entry name" value="GH57N_AmyC_like"/>
    <property type="match status" value="1"/>
</dbReference>
<dbReference type="AlphaFoldDB" id="A0A1C0A8R4"/>
<evidence type="ECO:0000313" key="9">
    <source>
        <dbReference type="Proteomes" id="UP000093514"/>
    </source>
</evidence>
<dbReference type="RefSeq" id="WP_068718639.1">
    <property type="nucleotide sequence ID" value="NZ_LWDV01000009.1"/>
</dbReference>
<dbReference type="InterPro" id="IPR027291">
    <property type="entry name" value="Glyco_hydro_38_N_sf"/>
</dbReference>
<dbReference type="GO" id="GO:0016787">
    <property type="term" value="F:hydrolase activity"/>
    <property type="evidence" value="ECO:0007669"/>
    <property type="project" value="UniProtKB-KW"/>
</dbReference>
<dbReference type="Gene3D" id="3.20.110.10">
    <property type="entry name" value="Glycoside hydrolase 38, N terminal domain"/>
    <property type="match status" value="1"/>
</dbReference>
<evidence type="ECO:0000256" key="4">
    <source>
        <dbReference type="PIRSR" id="PIRSR640042-2"/>
    </source>
</evidence>
<reference evidence="9" key="1">
    <citation type="submission" date="2016-07" db="EMBL/GenBank/DDBJ databases">
        <authorList>
            <person name="Florea S."/>
            <person name="Webb J.S."/>
            <person name="Jaromczyk J."/>
            <person name="Schardl C.L."/>
        </authorList>
    </citation>
    <scope>NUCLEOTIDE SEQUENCE [LARGE SCALE GENOMIC DNA]</scope>
    <source>
        <strain evidence="9">Z6</strain>
    </source>
</reference>
<dbReference type="SUPFAM" id="SSF88688">
    <property type="entry name" value="Families 57/38 glycoside transferase middle domain"/>
    <property type="match status" value="1"/>
</dbReference>
<keyword evidence="9" id="KW-1185">Reference proteome</keyword>
<dbReference type="Pfam" id="PF09210">
    <property type="entry name" value="BE_C"/>
    <property type="match status" value="1"/>
</dbReference>
<evidence type="ECO:0000259" key="7">
    <source>
        <dbReference type="Pfam" id="PF09210"/>
    </source>
</evidence>
<dbReference type="PANTHER" id="PTHR41695">
    <property type="entry name" value="1,4-ALPHA-GLUCAN BRANCHING ENZYME RV3031-RELATED"/>
    <property type="match status" value="1"/>
</dbReference>
<dbReference type="InterPro" id="IPR028995">
    <property type="entry name" value="Glyco_hydro_57/38_cen_sf"/>
</dbReference>
<sequence>MVVEKGYLALVLHAHLPFVRHPEHEDFMEENWLYEAITETYIPLINHFEELHRDGVEYRLTMSLTPPLISMLADPLLQDRYVRHIDKSIELAHKEVERTKDNPDFNKTARFYLERFEKARETFVHRYNKNLVNAFKRFQDLGYLEIITCGATHGYLPLMQQYPEAVRAQIEVAVETHKKHLGREPRGIWLPECAYYPGVDKILREFRIRFFIVDTHGILHATPRPKYGVFSPIYTRSGVAAFARDQESSRQVWSSKTGYPGDYNYREFYRDIGFELPLDYIGPYIHPDGIRMDTGIKYHKITGSECGLDAKQPYDPYVARDKAAEHAGNFLFNRAKQIEYLDGLIDRKPIVLSPYDAELFGHWWYEGPDFINFLIRKAYYDQDVVKMISPIDYLEEYPSNQVCQPPMCSWGAKGYNDVWLDDSNDWIYRHLHHAAEKMIELATEIYHPDDLTRRALNQAARELLLAQSSDWAFIMMTGTTVEYAVNRTKAHISRFLDLYNQIKSGNINESFLGEIEWKDNIFPDIDYKIYSKRHQPKIEGKGEDIAIPS</sequence>
<dbReference type="InterPro" id="IPR004300">
    <property type="entry name" value="Glyco_hydro_57_N"/>
</dbReference>
<accession>A0A1C0A8R4</accession>
<feature type="domain" description="1,4-alpha-glucan branching enzyme C-terminal" evidence="7">
    <location>
        <begin position="430"/>
        <end position="530"/>
    </location>
</feature>
<dbReference type="GO" id="GO:0005576">
    <property type="term" value="C:extracellular region"/>
    <property type="evidence" value="ECO:0007669"/>
    <property type="project" value="TreeGrafter"/>
</dbReference>
<dbReference type="Proteomes" id="UP000093514">
    <property type="component" value="Unassembled WGS sequence"/>
</dbReference>
<evidence type="ECO:0000313" key="8">
    <source>
        <dbReference type="EMBL" id="OCL26625.1"/>
    </source>
</evidence>
<keyword evidence="8" id="KW-0378">Hydrolase</keyword>
<dbReference type="Pfam" id="PF03065">
    <property type="entry name" value="Glyco_hydro_57"/>
    <property type="match status" value="1"/>
</dbReference>
<dbReference type="Gene3D" id="1.20.1430.10">
    <property type="entry name" value="Families 57/38 glycoside transferase, middle domain"/>
    <property type="match status" value="1"/>
</dbReference>
<evidence type="ECO:0000259" key="6">
    <source>
        <dbReference type="Pfam" id="PF03065"/>
    </source>
</evidence>
<feature type="active site" description="Proton donor" evidence="3">
    <location>
        <position position="356"/>
    </location>
</feature>
<organism evidence="8 9">
    <name type="scientific">Orenia metallireducens</name>
    <dbReference type="NCBI Taxonomy" id="1413210"/>
    <lineage>
        <taxon>Bacteria</taxon>
        <taxon>Bacillati</taxon>
        <taxon>Bacillota</taxon>
        <taxon>Clostridia</taxon>
        <taxon>Halanaerobiales</taxon>
        <taxon>Halobacteroidaceae</taxon>
        <taxon>Orenia</taxon>
    </lineage>
</organism>
<reference evidence="8 9" key="2">
    <citation type="submission" date="2016-08" db="EMBL/GenBank/DDBJ databases">
        <title>Orenia metallireducens sp. nov. strain Z6, a Novel Metal-reducing Firmicute from the Deep Subsurface.</title>
        <authorList>
            <person name="Maxim B.I."/>
            <person name="Kenneth K."/>
            <person name="Flynn T.M."/>
            <person name="Oloughlin E.J."/>
            <person name="Locke R.A."/>
            <person name="Weber J.R."/>
            <person name="Egan S.M."/>
            <person name="Mackie R.I."/>
            <person name="Cann I.K."/>
        </authorList>
    </citation>
    <scope>NUCLEOTIDE SEQUENCE [LARGE SCALE GENOMIC DNA]</scope>
    <source>
        <strain evidence="8 9">Z6</strain>
    </source>
</reference>
<evidence type="ECO:0000256" key="3">
    <source>
        <dbReference type="PIRSR" id="PIRSR640042-1"/>
    </source>
</evidence>
<dbReference type="InterPro" id="IPR040042">
    <property type="entry name" value="Branching_enz_MT3115-like"/>
</dbReference>
<dbReference type="PANTHER" id="PTHR41695:SF1">
    <property type="entry name" value="1,4-ALPHA-GLUCAN BRANCHING ENZYME TK1436"/>
    <property type="match status" value="1"/>
</dbReference>
<dbReference type="GO" id="GO:0003844">
    <property type="term" value="F:1,4-alpha-glucan branching enzyme activity"/>
    <property type="evidence" value="ECO:0007669"/>
    <property type="project" value="InterPro"/>
</dbReference>
<dbReference type="InterPro" id="IPR015293">
    <property type="entry name" value="BE_C"/>
</dbReference>
<keyword evidence="2 5" id="KW-0119">Carbohydrate metabolism</keyword>
<dbReference type="EMBL" id="LWDV01000009">
    <property type="protein sequence ID" value="OCL26625.1"/>
    <property type="molecule type" value="Genomic_DNA"/>
</dbReference>
<feature type="binding site" evidence="4">
    <location>
        <position position="470"/>
    </location>
    <ligand>
        <name>substrate</name>
    </ligand>
</feature>
<feature type="active site" description="Nucleophile" evidence="3">
    <location>
        <position position="192"/>
    </location>
</feature>
<protein>
    <submittedName>
        <fullName evidence="8">Glycoside hydrolase</fullName>
    </submittedName>
</protein>
<feature type="binding site" evidence="4">
    <location>
        <position position="410"/>
    </location>
    <ligand>
        <name>substrate</name>
    </ligand>
</feature>
<comment type="caution">
    <text evidence="8">The sequence shown here is derived from an EMBL/GenBank/DDBJ whole genome shotgun (WGS) entry which is preliminary data.</text>
</comment>
<dbReference type="GO" id="GO:0030979">
    <property type="term" value="P:alpha-glucan biosynthetic process"/>
    <property type="evidence" value="ECO:0007669"/>
    <property type="project" value="InterPro"/>
</dbReference>
<evidence type="ECO:0000256" key="1">
    <source>
        <dbReference type="ARBA" id="ARBA00006821"/>
    </source>
</evidence>
<feature type="binding site" evidence="4">
    <location>
        <position position="261"/>
    </location>
    <ligand>
        <name>substrate</name>
    </ligand>
</feature>
<proteinExistence type="inferred from homology"/>
<name>A0A1C0A8R4_9FIRM</name>
<feature type="binding site" evidence="4">
    <location>
        <position position="244"/>
    </location>
    <ligand>
        <name>substrate</name>
    </ligand>
</feature>
<evidence type="ECO:0000256" key="5">
    <source>
        <dbReference type="RuleBase" id="RU361196"/>
    </source>
</evidence>
<feature type="domain" description="Glycoside hydrolase family 57 N-terminal" evidence="6">
    <location>
        <begin position="9"/>
        <end position="402"/>
    </location>
</feature>
<dbReference type="InterPro" id="IPR011330">
    <property type="entry name" value="Glyco_hydro/deAcase_b/a-brl"/>
</dbReference>
<gene>
    <name evidence="8" type="ORF">U472_11625</name>
</gene>
<dbReference type="SUPFAM" id="SSF88713">
    <property type="entry name" value="Glycoside hydrolase/deacetylase"/>
    <property type="match status" value="1"/>
</dbReference>
<comment type="similarity">
    <text evidence="1 5">Belongs to the glycosyl hydrolase 57 family.</text>
</comment>
<evidence type="ECO:0000256" key="2">
    <source>
        <dbReference type="ARBA" id="ARBA00023277"/>
    </source>
</evidence>